<evidence type="ECO:0000313" key="3">
    <source>
        <dbReference type="Proteomes" id="UP000000329"/>
    </source>
</evidence>
<dbReference type="HOGENOM" id="CLU_1914175_0_0_4"/>
<dbReference type="AlphaFoldDB" id="D8J0A2"/>
<sequence length="132" mass="14502">MLFTMTIQHVHTYLTPANKNHLAFADCDALLSAEKKGTPISRNPPLDSGSPPRESNTAPTDYESKAHVDGTPQRPIRRGPLVTHTVRQFAVLRSFGQNIPQQASWELSLEILGRICYSETACETSLAACPVD</sequence>
<protein>
    <submittedName>
        <fullName evidence="2">Uncharacterized protein</fullName>
    </submittedName>
</protein>
<name>D8J0A2_HERSS</name>
<keyword evidence="3" id="KW-1185">Reference proteome</keyword>
<dbReference type="STRING" id="757424.Hsero_0922"/>
<gene>
    <name evidence="2" type="ordered locus">Hsero_0922</name>
</gene>
<evidence type="ECO:0000313" key="2">
    <source>
        <dbReference type="EMBL" id="ADJ62439.1"/>
    </source>
</evidence>
<dbReference type="Proteomes" id="UP000000329">
    <property type="component" value="Chromosome"/>
</dbReference>
<dbReference type="EMBL" id="CP002039">
    <property type="protein sequence ID" value="ADJ62439.1"/>
    <property type="molecule type" value="Genomic_DNA"/>
</dbReference>
<reference evidence="2 3" key="1">
    <citation type="submission" date="2010-04" db="EMBL/GenBank/DDBJ databases">
        <title>The genome of Herbaspirillum seropedicae SmR1, an endophytic, nitrogen-fixing, plant-growth promoting beta-Proteobacteria.</title>
        <authorList>
            <person name="Pedrosa F.O."/>
            <person name="Monteiro R.A."/>
            <person name="Wassem R."/>
            <person name="Cruz L.M."/>
            <person name="Ayub R.A."/>
            <person name="Colauto N.B."/>
            <person name="Fernandez M.A."/>
            <person name="Fungaro M.H.P."/>
            <person name="Grisard E.C."/>
            <person name="Hungria M."/>
            <person name="Madeira H.M.F."/>
            <person name="Nodari R.O."/>
            <person name="Osaku C.A."/>
            <person name="Petzl-Erler M.L."/>
            <person name="Terenzi H."/>
            <person name="Vieira L.G.E."/>
            <person name="Almeida M.I.M."/>
            <person name="Alves L.R."/>
            <person name="Arantes O.M.N."/>
            <person name="Balsanelli E."/>
            <person name="Barcellos F.G."/>
            <person name="Baura V.A."/>
            <person name="Binde D.R."/>
            <person name="Campo R.J."/>
            <person name="Chubatsu L.S."/>
            <person name="Chueire L.M.O."/>
            <person name="Ciferri R.R."/>
            <person name="Correa L.C."/>
            <person name="da Conceicao Silva J.L."/>
            <person name="Dabul A.N.G."/>
            <person name="Dambros B.P."/>
            <person name="Faoro H."/>
            <person name="Favetti A."/>
            <person name="Friedermann G."/>
            <person name="Furlaneto M.C."/>
            <person name="Gasques L.S."/>
            <person name="Gimenes C.C.T."/>
            <person name="Gioppo N.M.R."/>
            <person name="Glienke-Blanco C."/>
            <person name="Godoy L.P."/>
            <person name="Guerra M.P."/>
            <person name="Karp S."/>
            <person name="Kava-Cordeiro V."/>
            <person name="Margarido V.P."/>
            <person name="Mathioni S.M."/>
            <person name="Menck-Soares M.A."/>
            <person name="Murace N.K."/>
            <person name="Nicolas M.F."/>
            <person name="Oliveira C.E.C."/>
            <person name="Pagnan N.A.B."/>
            <person name="Pamphile J.A."/>
            <person name="Patussi E.V."/>
            <person name="Pereira L.F.P."/>
            <person name="Pereira-Ferrari L."/>
            <person name="Pinto F.G.S."/>
            <person name="Precoma C."/>
            <person name="Prioli A.J."/>
            <person name="Prioli S.M.A.P."/>
            <person name="Raittz R.T."/>
            <person name="Ramos H.J.O."/>
            <person name="Ribeiro E.M.S.F."/>
            <person name="Rigo L.U."/>
            <person name="Rocha C.L.M.S.C."/>
            <person name="Rocha S.N."/>
            <person name="Santos K."/>
            <person name="Satori D."/>
            <person name="Silva A.G."/>
            <person name="Simao R.C.G."/>
            <person name="Soares M.A.M."/>
            <person name="Souza E.M."/>
            <person name="Steffens M.B.R."/>
            <person name="Steindel M."/>
            <person name="Tadra-Sfeir M.Z."/>
            <person name="Takahashi E.K."/>
            <person name="Torres R.A."/>
            <person name="Valle J.S."/>
            <person name="Vernal J.I."/>
            <person name="Vilas-Boas L.A."/>
            <person name="Watanabe M.A.E."/>
            <person name="Weiss V.A."/>
            <person name="Yates M.A."/>
            <person name="Souza E.M."/>
        </authorList>
    </citation>
    <scope>NUCLEOTIDE SEQUENCE [LARGE SCALE GENOMIC DNA]</scope>
    <source>
        <strain evidence="2 3">SmR1</strain>
    </source>
</reference>
<dbReference type="KEGG" id="hse:Hsero_0922"/>
<accession>D8J0A2</accession>
<proteinExistence type="predicted"/>
<evidence type="ECO:0000256" key="1">
    <source>
        <dbReference type="SAM" id="MobiDB-lite"/>
    </source>
</evidence>
<organism evidence="2 3">
    <name type="scientific">Herbaspirillum seropedicae (strain SmR1)</name>
    <dbReference type="NCBI Taxonomy" id="757424"/>
    <lineage>
        <taxon>Bacteria</taxon>
        <taxon>Pseudomonadati</taxon>
        <taxon>Pseudomonadota</taxon>
        <taxon>Betaproteobacteria</taxon>
        <taxon>Burkholderiales</taxon>
        <taxon>Oxalobacteraceae</taxon>
        <taxon>Herbaspirillum</taxon>
    </lineage>
</organism>
<feature type="region of interest" description="Disordered" evidence="1">
    <location>
        <begin position="36"/>
        <end position="80"/>
    </location>
</feature>